<comment type="caution">
    <text evidence="1">The sequence shown here is derived from an EMBL/GenBank/DDBJ whole genome shotgun (WGS) entry which is preliminary data.</text>
</comment>
<reference evidence="1 2" key="1">
    <citation type="journal article" date="2022" name="Plant J.">
        <title>Chromosome-level genome of Camellia lanceoleosa provides a valuable resource for understanding genome evolution and self-incompatibility.</title>
        <authorList>
            <person name="Gong W."/>
            <person name="Xiao S."/>
            <person name="Wang L."/>
            <person name="Liao Z."/>
            <person name="Chang Y."/>
            <person name="Mo W."/>
            <person name="Hu G."/>
            <person name="Li W."/>
            <person name="Zhao G."/>
            <person name="Zhu H."/>
            <person name="Hu X."/>
            <person name="Ji K."/>
            <person name="Xiang X."/>
            <person name="Song Q."/>
            <person name="Yuan D."/>
            <person name="Jin S."/>
            <person name="Zhang L."/>
        </authorList>
    </citation>
    <scope>NUCLEOTIDE SEQUENCE [LARGE SCALE GENOMIC DNA]</scope>
    <source>
        <strain evidence="1">SQ_2022a</strain>
    </source>
</reference>
<keyword evidence="2" id="KW-1185">Reference proteome</keyword>
<evidence type="ECO:0000313" key="1">
    <source>
        <dbReference type="EMBL" id="KAI7998478.1"/>
    </source>
</evidence>
<evidence type="ECO:0000313" key="2">
    <source>
        <dbReference type="Proteomes" id="UP001060215"/>
    </source>
</evidence>
<gene>
    <name evidence="1" type="ORF">LOK49_LG10G01001</name>
</gene>
<organism evidence="1 2">
    <name type="scientific">Camellia lanceoleosa</name>
    <dbReference type="NCBI Taxonomy" id="1840588"/>
    <lineage>
        <taxon>Eukaryota</taxon>
        <taxon>Viridiplantae</taxon>
        <taxon>Streptophyta</taxon>
        <taxon>Embryophyta</taxon>
        <taxon>Tracheophyta</taxon>
        <taxon>Spermatophyta</taxon>
        <taxon>Magnoliopsida</taxon>
        <taxon>eudicotyledons</taxon>
        <taxon>Gunneridae</taxon>
        <taxon>Pentapetalae</taxon>
        <taxon>asterids</taxon>
        <taxon>Ericales</taxon>
        <taxon>Theaceae</taxon>
        <taxon>Camellia</taxon>
    </lineage>
</organism>
<proteinExistence type="predicted"/>
<dbReference type="EMBL" id="CM045767">
    <property type="protein sequence ID" value="KAI7998478.1"/>
    <property type="molecule type" value="Genomic_DNA"/>
</dbReference>
<protein>
    <submittedName>
        <fullName evidence="1">ABC transporter G family member 3</fullName>
    </submittedName>
</protein>
<dbReference type="Proteomes" id="UP001060215">
    <property type="component" value="Chromosome 10"/>
</dbReference>
<name>A0ACC0GD06_9ERIC</name>
<sequence>MMVTLKKLANTVALLYLLSTRRPEVFGLFDRIMRFQTETLLVFERHWLVYDNQGDFSSVNVDTAIAIRTLEATYKSSADATAVETMILKLTEKEASSLKSKGKASIATRIAVLTWRSLLIMSREWKYYSLWLILYMLLTVYIGTVFSGLGHSLSSIMVLFVYPPEKQLPLKYKDLLSFCFPGGVEVRILCNDCGTKSEVQFHIVAQKCPNCKSYNTPNKRNLNWNGYTIDRSPMLFTLGFTLFMKD</sequence>
<accession>A0ACC0GD06</accession>